<dbReference type="EMBL" id="CAJJDO010000011">
    <property type="protein sequence ID" value="CAD8142437.1"/>
    <property type="molecule type" value="Genomic_DNA"/>
</dbReference>
<feature type="transmembrane region" description="Helical" evidence="1">
    <location>
        <begin position="287"/>
        <end position="308"/>
    </location>
</feature>
<evidence type="ECO:0000313" key="3">
    <source>
        <dbReference type="Proteomes" id="UP000689195"/>
    </source>
</evidence>
<dbReference type="Proteomes" id="UP000689195">
    <property type="component" value="Unassembled WGS sequence"/>
</dbReference>
<feature type="transmembrane region" description="Helical" evidence="1">
    <location>
        <begin position="1108"/>
        <end position="1129"/>
    </location>
</feature>
<evidence type="ECO:0000313" key="2">
    <source>
        <dbReference type="EMBL" id="CAD8142437.1"/>
    </source>
</evidence>
<sequence>MTNQLTNLKLFYISKFYRIYNKIRRNKSNSIILIIIQHSQFYYLLHQTFTNLFKNYSRPLVLINYFCQYVTLDFNGKNFVHWIEIFLIAIFIGQLLLVSSLLLLFLQQKFEERSNKKDLQNHLILLKQLGQEKADNIKILNLCNQQLEYYVSFFIKISIYIFNCPIILLTMKEFKLQLNQEQNSQAFSIIMQLISLLVILLNLIIVYFYEVHNNQFSFKQQDYLTYCSSIQTKFQTYLLQFLLVLISLIHNLNIDILIANLINISLLFPIIYLSIKYPKFDDYTLNYMHIQTFSMLLLVNLSILIFGQILNVEFSEIMIMITPLTFYVTHLKIKQESLNQQTDFNQRIRSLYIQCHTAIGKNGMLIDEVKYRLPKDLRLYVFSTNHFINCQNKPSCFCHKYRIESDTFISRLHFKSYLKSLIRFCYEEKLQGQKQPLENDYTTNFYYILYLSQISKQPAKAFYELTKLKIQSEKYMKLLNKMYLNSIEYYVKEDFNKMIELKNITNQKYLCFKVFYYDIAIKLWKQQFITSLKLQKNWYRLLQDRNIIQLIKDGKELQNINTELENSLKQLFKQNPISPECQLLISLFYKYIYFNHKKIEIPSLDSPLVYKFQNSNNGILFLKDASLVYLTLVDTKGIIKNYTRTFKQAVQADDSQILNNSINNFIPTIIAKVHDQFLDNFVEQGRINIMKSEKRFLLVKNKKGFIFPIIAKVRLETNLYNDFGSSALILPADNNYHYILLNYYGLIEEISEKLFTQVFKPILGIELNKLQNIDCLKLIPKLIKSWKSMNTNKIIDSELKEVIQSYLIIPKKLKKQNILTSTILQLNQSTQEFLKDQDKINEKYFQNIKEMFMFRINFRIIEFYTFQGIIYCVEIQNIKTVKQSQRLDIFYNLIEKSDYSHISLQKIKTVQEKNEKIKLQQKIIEKCNQKDTFGFIKLQNDSQTLCNLEVEKIVEDDYMIKQKEMQIQLINPLYQYEIENISHLVSQTNSQDKKLLDQQTQKMKSSISHNLCTFNHFNSNNSNPFIQLFSSDQNKYLVHSSAVLEGLNENRESIKSLNSLDIPLSQENGFFEMEQLKSVSSSQVSQYKLKKNYIKHNLFDQNSKLHKLIRVINIFIFIILILCNIWYFYHLNQQNQFISVSLRNYAISNSFNIRINQFILSYEIENTQLFNYSQYNKYCASQYQQDISYLYYNSPNLVEMTVPFISINNAQNITNQSFYQSLGYFSQYILSLSNGLNEQYYLEIIARNFIMFSQQIKLYNSTGIQLAINQFYNTQSFMRSVFYLTLFCILLVVIFYLIILIIIIRAKQKIVQLFNTFQKNQIIALIGSIEIILHFLQYIDFVNHQTTDQLLEQVKQKITSSPGMMKIIQSNTTQKIQQNQEFSKSSNLFQILASFIYIVYTVSLVIIYFVIASQYIGQFIYQSEFENTIIDLFEKLVLYKSSQIYVLEFQSFQKLLIKYEQIKQNDILFLNKSNKLFYLGDEALIYMENQLLILQEFIHKMNNQKNYPNSYFRDTLISESCQAFSLLISNNNNNDLDYFTEIYCRDLDSLKSGLIVQLVNLSQNIKQLFIMYHENQLQFNQHLDSISKQTLEDQIQNLLYTSQILSLLHDSIVYESEIILKSNRLIHLLLFIFGLAFYLFFILISNRKLKLYLYNELIRTKQLFLLIPLDVLCENAYILQLLAERIEISNH</sequence>
<feature type="transmembrane region" description="Helical" evidence="1">
    <location>
        <begin position="28"/>
        <end position="45"/>
    </location>
</feature>
<feature type="transmembrane region" description="Helical" evidence="1">
    <location>
        <begin position="1388"/>
        <end position="1411"/>
    </location>
</feature>
<evidence type="ECO:0008006" key="4">
    <source>
        <dbReference type="Google" id="ProtNLM"/>
    </source>
</evidence>
<keyword evidence="1" id="KW-1133">Transmembrane helix</keyword>
<name>A0A8S1STE5_9CILI</name>
<reference evidence="2" key="1">
    <citation type="submission" date="2021-01" db="EMBL/GenBank/DDBJ databases">
        <authorList>
            <consortium name="Genoscope - CEA"/>
            <person name="William W."/>
        </authorList>
    </citation>
    <scope>NUCLEOTIDE SEQUENCE</scope>
</reference>
<evidence type="ECO:0000256" key="1">
    <source>
        <dbReference type="SAM" id="Phobius"/>
    </source>
</evidence>
<keyword evidence="3" id="KW-1185">Reference proteome</keyword>
<dbReference type="InterPro" id="IPR052994">
    <property type="entry name" value="Tiny_macrocysts_regulators"/>
</dbReference>
<dbReference type="PANTHER" id="PTHR31600:SF2">
    <property type="entry name" value="GAMETE ENRICHED GENE 10 PROTEIN-RELATED"/>
    <property type="match status" value="1"/>
</dbReference>
<accession>A0A8S1STE5</accession>
<proteinExistence type="predicted"/>
<dbReference type="PANTHER" id="PTHR31600">
    <property type="entry name" value="TINY MACROCYSTS PROTEIN B-RELATED"/>
    <property type="match status" value="1"/>
</dbReference>
<comment type="caution">
    <text evidence="2">The sequence shown here is derived from an EMBL/GenBank/DDBJ whole genome shotgun (WGS) entry which is preliminary data.</text>
</comment>
<feature type="transmembrane region" description="Helical" evidence="1">
    <location>
        <begin position="256"/>
        <end position="275"/>
    </location>
</feature>
<keyword evidence="1" id="KW-0812">Transmembrane</keyword>
<organism evidence="2 3">
    <name type="scientific">Paramecium pentaurelia</name>
    <dbReference type="NCBI Taxonomy" id="43138"/>
    <lineage>
        <taxon>Eukaryota</taxon>
        <taxon>Sar</taxon>
        <taxon>Alveolata</taxon>
        <taxon>Ciliophora</taxon>
        <taxon>Intramacronucleata</taxon>
        <taxon>Oligohymenophorea</taxon>
        <taxon>Peniculida</taxon>
        <taxon>Parameciidae</taxon>
        <taxon>Paramecium</taxon>
    </lineage>
</organism>
<dbReference type="OrthoDB" id="306704at2759"/>
<feature type="transmembrane region" description="Helical" evidence="1">
    <location>
        <begin position="1625"/>
        <end position="1644"/>
    </location>
</feature>
<feature type="transmembrane region" description="Helical" evidence="1">
    <location>
        <begin position="230"/>
        <end position="250"/>
    </location>
</feature>
<feature type="transmembrane region" description="Helical" evidence="1">
    <location>
        <begin position="147"/>
        <end position="169"/>
    </location>
</feature>
<feature type="transmembrane region" description="Helical" evidence="1">
    <location>
        <begin position="79"/>
        <end position="106"/>
    </location>
</feature>
<gene>
    <name evidence="2" type="ORF">PPENT_87.1.T0110139</name>
</gene>
<keyword evidence="1" id="KW-0472">Membrane</keyword>
<feature type="transmembrane region" description="Helical" evidence="1">
    <location>
        <begin position="1281"/>
        <end position="1302"/>
    </location>
</feature>
<feature type="transmembrane region" description="Helical" evidence="1">
    <location>
        <begin position="189"/>
        <end position="209"/>
    </location>
</feature>
<protein>
    <recommendedName>
        <fullName evidence="4">Transmembrane protein</fullName>
    </recommendedName>
</protein>